<dbReference type="AlphaFoldDB" id="A0AAE9KGY0"/>
<dbReference type="Proteomes" id="UP000294721">
    <property type="component" value="Unassembled WGS sequence"/>
</dbReference>
<reference evidence="4" key="2">
    <citation type="submission" date="2021-12" db="EMBL/GenBank/DDBJ databases">
        <authorList>
            <person name="Veyrier F.J."/>
        </authorList>
    </citation>
    <scope>NUCLEOTIDE SEQUENCE</scope>
    <source>
        <strain evidence="4">1258/02</strain>
    </source>
</reference>
<dbReference type="EMBL" id="SLXE01000025">
    <property type="protein sequence ID" value="TCP02350.1"/>
    <property type="molecule type" value="Genomic_DNA"/>
</dbReference>
<organism evidence="4 6">
    <name type="scientific">Uruburuella suis</name>
    <dbReference type="NCBI Taxonomy" id="252130"/>
    <lineage>
        <taxon>Bacteria</taxon>
        <taxon>Pseudomonadati</taxon>
        <taxon>Pseudomonadota</taxon>
        <taxon>Betaproteobacteria</taxon>
        <taxon>Neisseriales</taxon>
        <taxon>Neisseriaceae</taxon>
        <taxon>Uruburuella</taxon>
    </lineage>
</organism>
<dbReference type="SUPFAM" id="SSF48179">
    <property type="entry name" value="6-phosphogluconate dehydrogenase C-terminal domain-like"/>
    <property type="match status" value="1"/>
</dbReference>
<dbReference type="InterPro" id="IPR008927">
    <property type="entry name" value="6-PGluconate_DH-like_C_sf"/>
</dbReference>
<dbReference type="Pfam" id="PF10728">
    <property type="entry name" value="DUF2520"/>
    <property type="match status" value="1"/>
</dbReference>
<dbReference type="PANTHER" id="PTHR40459">
    <property type="entry name" value="CONSERVED HYPOTHETICAL ALANINE AND LEUCINE RICH PROTEIN"/>
    <property type="match status" value="1"/>
</dbReference>
<feature type="domain" description="DUF2520" evidence="2">
    <location>
        <begin position="135"/>
        <end position="260"/>
    </location>
</feature>
<dbReference type="InterPro" id="IPR036291">
    <property type="entry name" value="NAD(P)-bd_dom_sf"/>
</dbReference>
<dbReference type="Gene3D" id="3.40.50.720">
    <property type="entry name" value="NAD(P)-binding Rossmann-like Domain"/>
    <property type="match status" value="1"/>
</dbReference>
<dbReference type="Pfam" id="PF10727">
    <property type="entry name" value="Rossmann-like"/>
    <property type="match status" value="1"/>
</dbReference>
<evidence type="ECO:0000259" key="2">
    <source>
        <dbReference type="Pfam" id="PF10728"/>
    </source>
</evidence>
<feature type="domain" description="Putative oxidoreductase/dehydrogenase Rossmann-like" evidence="1">
    <location>
        <begin position="6"/>
        <end position="116"/>
    </location>
</feature>
<dbReference type="EMBL" id="CP091507">
    <property type="protein sequence ID" value="UOO79379.1"/>
    <property type="molecule type" value="Genomic_DNA"/>
</dbReference>
<dbReference type="Proteomes" id="UP000829756">
    <property type="component" value="Chromosome"/>
</dbReference>
<dbReference type="InterPro" id="IPR037108">
    <property type="entry name" value="TM1727-like_C_sf"/>
</dbReference>
<reference evidence="4" key="3">
    <citation type="journal article" date="2022" name="Res Sq">
        <title>Evolution of multicellular longitudinally dividing oral cavity symbionts (Neisseriaceae).</title>
        <authorList>
            <person name="Nyongesa S."/>
            <person name="Weber P."/>
            <person name="Bernet E."/>
            <person name="Pullido F."/>
            <person name="Nieckarz M."/>
            <person name="Delaby M."/>
            <person name="Nieves C."/>
            <person name="Viehboeck T."/>
            <person name="Krause N."/>
            <person name="Rivera-Millot A."/>
            <person name="Nakamura A."/>
            <person name="Vischer N."/>
            <person name="VanNieuwenhze M."/>
            <person name="Brun Y."/>
            <person name="Cava F."/>
            <person name="Bulgheresi S."/>
            <person name="Veyrier F."/>
        </authorList>
    </citation>
    <scope>NUCLEOTIDE SEQUENCE</scope>
    <source>
        <strain evidence="4">1258/02</strain>
    </source>
</reference>
<dbReference type="RefSeq" id="WP_132954428.1">
    <property type="nucleotide sequence ID" value="NZ_CP091507.1"/>
</dbReference>
<name>A0AAE9KGY0_9NEIS</name>
<reference evidence="3 5" key="1">
    <citation type="submission" date="2019-03" db="EMBL/GenBank/DDBJ databases">
        <title>Genomic Encyclopedia of Type Strains, Phase IV (KMG-IV): sequencing the most valuable type-strain genomes for metagenomic binning, comparative biology and taxonomic classification.</title>
        <authorList>
            <person name="Goeker M."/>
        </authorList>
    </citation>
    <scope>NUCLEOTIDE SEQUENCE [LARGE SCALE GENOMIC DNA]</scope>
    <source>
        <strain evidence="3 5">DSM 17474</strain>
    </source>
</reference>
<dbReference type="KEGG" id="usu:LVJ78_12000"/>
<sequence length="288" mass="29793">MQKTFHIIGAGKVGHTLALLLQQQGWKLAAVVSRSGRALWADCCGGRMVPCIADLPRADVLIISTPDDAIAAAAQEAAALPWLHGGVLALHLSGAKSAAALDALAARGVRTGSLHPVFAFADVAAAVRTLPGRLCALEAPDAAALAGLREVAAALGLRAFEMPSEQKARYHAALSAASNFSVALAAYAQNLLQPLALPEALSRELVVNLMRQSVENVAAMPPAAALTGPIVRGDEGTVAAHLAALSAVEREAYVAWARQTLILAAARLDEEAYARVEKVLACGEVAQD</sequence>
<dbReference type="PANTHER" id="PTHR40459:SF1">
    <property type="entry name" value="CONSERVED HYPOTHETICAL ALANINE AND LEUCINE RICH PROTEIN"/>
    <property type="match status" value="1"/>
</dbReference>
<keyword evidence="5" id="KW-1185">Reference proteome</keyword>
<gene>
    <name evidence="3" type="ORF">EV680_12520</name>
    <name evidence="4" type="ORF">LVJ78_12000</name>
</gene>
<dbReference type="InterPro" id="IPR018931">
    <property type="entry name" value="DUF2520"/>
</dbReference>
<dbReference type="InterPro" id="IPR019665">
    <property type="entry name" value="OxRdtase/DH_put_Rossmann_dom"/>
</dbReference>
<evidence type="ECO:0000313" key="3">
    <source>
        <dbReference type="EMBL" id="TCP02350.1"/>
    </source>
</evidence>
<evidence type="ECO:0000259" key="1">
    <source>
        <dbReference type="Pfam" id="PF10727"/>
    </source>
</evidence>
<dbReference type="SUPFAM" id="SSF51735">
    <property type="entry name" value="NAD(P)-binding Rossmann-fold domains"/>
    <property type="match status" value="1"/>
</dbReference>
<evidence type="ECO:0000313" key="5">
    <source>
        <dbReference type="Proteomes" id="UP000294721"/>
    </source>
</evidence>
<evidence type="ECO:0000313" key="4">
    <source>
        <dbReference type="EMBL" id="UOO79379.1"/>
    </source>
</evidence>
<accession>A0AAE9KGY0</accession>
<dbReference type="Gene3D" id="1.10.1040.20">
    <property type="entry name" value="ProC-like, C-terminal domain"/>
    <property type="match status" value="1"/>
</dbReference>
<protein>
    <submittedName>
        <fullName evidence="4">DUF2520 domain-containing protein</fullName>
    </submittedName>
    <submittedName>
        <fullName evidence="3">Short-subunit dehydrogenase-like oxidoreductase (DUF2520 family)</fullName>
    </submittedName>
</protein>
<proteinExistence type="predicted"/>
<evidence type="ECO:0000313" key="6">
    <source>
        <dbReference type="Proteomes" id="UP000829756"/>
    </source>
</evidence>